<evidence type="ECO:0000313" key="7">
    <source>
        <dbReference type="EMBL" id="QUT07740.1"/>
    </source>
</evidence>
<dbReference type="GO" id="GO:0016491">
    <property type="term" value="F:oxidoreductase activity"/>
    <property type="evidence" value="ECO:0007669"/>
    <property type="project" value="UniProtKB-KW"/>
</dbReference>
<gene>
    <name evidence="7" type="ORF">KFK14_10355</name>
</gene>
<proteinExistence type="predicted"/>
<dbReference type="InterPro" id="IPR003953">
    <property type="entry name" value="FAD-dep_OxRdtase_2_FAD-bd"/>
</dbReference>
<dbReference type="SUPFAM" id="SSF56425">
    <property type="entry name" value="Succinate dehydrogenase/fumarate reductase flavoprotein, catalytic domain"/>
    <property type="match status" value="1"/>
</dbReference>
<keyword evidence="3" id="KW-0274">FAD</keyword>
<reference evidence="7" key="1">
    <citation type="submission" date="2021-04" db="EMBL/GenBank/DDBJ databases">
        <title>Isolation of p-tert-butylphenol degrading bacteria Sphingobium phenoxybenzoativorans Tas13 from active sludge.</title>
        <authorList>
            <person name="Li Y."/>
        </authorList>
    </citation>
    <scope>NUCLEOTIDE SEQUENCE</scope>
    <source>
        <strain evidence="7">Tas13</strain>
    </source>
</reference>
<accession>A0A975KAE0</accession>
<dbReference type="Gene3D" id="3.50.50.60">
    <property type="entry name" value="FAD/NAD(P)-binding domain"/>
    <property type="match status" value="2"/>
</dbReference>
<feature type="domain" description="FAD-dependent oxidoreductase 2 FAD-binding" evidence="6">
    <location>
        <begin position="4"/>
        <end position="535"/>
    </location>
</feature>
<dbReference type="RefSeq" id="WP_212610726.1">
    <property type="nucleotide sequence ID" value="NZ_CP073910.1"/>
</dbReference>
<evidence type="ECO:0000256" key="4">
    <source>
        <dbReference type="ARBA" id="ARBA00023002"/>
    </source>
</evidence>
<name>A0A975KAE0_9SPHN</name>
<dbReference type="InterPro" id="IPR050315">
    <property type="entry name" value="FAD-oxidoreductase_2"/>
</dbReference>
<evidence type="ECO:0000256" key="1">
    <source>
        <dbReference type="ARBA" id="ARBA00001974"/>
    </source>
</evidence>
<dbReference type="EMBL" id="CP073910">
    <property type="protein sequence ID" value="QUT07740.1"/>
    <property type="molecule type" value="Genomic_DNA"/>
</dbReference>
<sequence length="553" mass="58400">MQADVVIVGSGAAGLTAAILAARSGLSVLVLESTSVIGGTSAIAGGGIWIPNNHLAAATGVEDSKAMAEAYLRAVLGNRYDAAKIDAFLENAPDMLRYVQDATDAKFMPVAVGDYVLGMPGWTAGRTLIPCPYDGNRLGSLLKKLRSPIPEMGLFSAMQVTFLDLAILRHWNRSVSNFAGTASLLARYAWDKLRHGKGARLGNGNALVAGLLRSAIDSGVEIWTDAPAQELIKDQVRVTGVVCRRESRSETINVSRAVILATGGCGANPEMRRRYIPDTISDLSLQPEGCTGGGLTMGEAAGGRIEHDNEDNGIWVPVSVSQRKDGSIAKLPSLILERHCPGSIMVDAATGRRFVNEGLSYQHFGRTAIKHDIRKAYILSDAPAVRKYGLGMVKPAPFSVRPWVEKGYVIEGDTVSELASKIGLDASILNKTIADFNRHAVNGEDPDFQRGQDSISAGAGDPEHKPNPALGPLKTGPFYALPIVPGDLSIFAGLETDAHARVTDRTGNPIPGLYAVGLDSNSLFRGCYPGAGASIGPAMTFAYIAARDIAAAA</sequence>
<evidence type="ECO:0000313" key="8">
    <source>
        <dbReference type="Proteomes" id="UP000681425"/>
    </source>
</evidence>
<keyword evidence="8" id="KW-1185">Reference proteome</keyword>
<dbReference type="Gene3D" id="3.90.700.10">
    <property type="entry name" value="Succinate dehydrogenase/fumarate reductase flavoprotein, catalytic domain"/>
    <property type="match status" value="1"/>
</dbReference>
<dbReference type="InterPro" id="IPR036188">
    <property type="entry name" value="FAD/NAD-bd_sf"/>
</dbReference>
<dbReference type="KEGG" id="spph:KFK14_10355"/>
<dbReference type="Pfam" id="PF00890">
    <property type="entry name" value="FAD_binding_2"/>
    <property type="match status" value="1"/>
</dbReference>
<feature type="region of interest" description="Disordered" evidence="5">
    <location>
        <begin position="442"/>
        <end position="468"/>
    </location>
</feature>
<dbReference type="SUPFAM" id="SSF51905">
    <property type="entry name" value="FAD/NAD(P)-binding domain"/>
    <property type="match status" value="1"/>
</dbReference>
<keyword evidence="4" id="KW-0560">Oxidoreductase</keyword>
<evidence type="ECO:0000256" key="2">
    <source>
        <dbReference type="ARBA" id="ARBA00022630"/>
    </source>
</evidence>
<dbReference type="GO" id="GO:0008202">
    <property type="term" value="P:steroid metabolic process"/>
    <property type="evidence" value="ECO:0007669"/>
    <property type="project" value="UniProtKB-ARBA"/>
</dbReference>
<evidence type="ECO:0000259" key="6">
    <source>
        <dbReference type="Pfam" id="PF00890"/>
    </source>
</evidence>
<dbReference type="AlphaFoldDB" id="A0A975KAE0"/>
<protein>
    <submittedName>
        <fullName evidence="7">FAD-dependent oxidoreductase</fullName>
    </submittedName>
</protein>
<evidence type="ECO:0000256" key="5">
    <source>
        <dbReference type="SAM" id="MobiDB-lite"/>
    </source>
</evidence>
<comment type="cofactor">
    <cofactor evidence="1">
        <name>FAD</name>
        <dbReference type="ChEBI" id="CHEBI:57692"/>
    </cofactor>
</comment>
<dbReference type="InterPro" id="IPR027477">
    <property type="entry name" value="Succ_DH/fumarate_Rdtase_cat_sf"/>
</dbReference>
<organism evidence="7 8">
    <name type="scientific">Sphingobium phenoxybenzoativorans</name>
    <dbReference type="NCBI Taxonomy" id="1592790"/>
    <lineage>
        <taxon>Bacteria</taxon>
        <taxon>Pseudomonadati</taxon>
        <taxon>Pseudomonadota</taxon>
        <taxon>Alphaproteobacteria</taxon>
        <taxon>Sphingomonadales</taxon>
        <taxon>Sphingomonadaceae</taxon>
        <taxon>Sphingobium</taxon>
    </lineage>
</organism>
<dbReference type="PANTHER" id="PTHR43400:SF10">
    <property type="entry name" value="3-OXOSTEROID 1-DEHYDROGENASE"/>
    <property type="match status" value="1"/>
</dbReference>
<dbReference type="PANTHER" id="PTHR43400">
    <property type="entry name" value="FUMARATE REDUCTASE"/>
    <property type="match status" value="1"/>
</dbReference>
<evidence type="ECO:0000256" key="3">
    <source>
        <dbReference type="ARBA" id="ARBA00022827"/>
    </source>
</evidence>
<dbReference type="Proteomes" id="UP000681425">
    <property type="component" value="Chromosome"/>
</dbReference>
<keyword evidence="2" id="KW-0285">Flavoprotein</keyword>